<dbReference type="OrthoDB" id="514320at2"/>
<proteinExistence type="predicted"/>
<dbReference type="Pfam" id="PF01471">
    <property type="entry name" value="PG_binding_1"/>
    <property type="match status" value="1"/>
</dbReference>
<feature type="domain" description="Peptidoglycan binding-like" evidence="1">
    <location>
        <begin position="25"/>
        <end position="79"/>
    </location>
</feature>
<dbReference type="SUPFAM" id="SSF47090">
    <property type="entry name" value="PGBD-like"/>
    <property type="match status" value="1"/>
</dbReference>
<organism evidence="2 3">
    <name type="scientific">Actinomadura mexicana</name>
    <dbReference type="NCBI Taxonomy" id="134959"/>
    <lineage>
        <taxon>Bacteria</taxon>
        <taxon>Bacillati</taxon>
        <taxon>Actinomycetota</taxon>
        <taxon>Actinomycetes</taxon>
        <taxon>Streptosporangiales</taxon>
        <taxon>Thermomonosporaceae</taxon>
        <taxon>Actinomadura</taxon>
    </lineage>
</organism>
<evidence type="ECO:0000313" key="2">
    <source>
        <dbReference type="EMBL" id="SNR39012.1"/>
    </source>
</evidence>
<dbReference type="AlphaFoldDB" id="A0A238VXH1"/>
<sequence>MTEQSVKEAVQAPPWPGRFLALMKGDDVRTWQDKMRKRGWTSLTVDGIYGTHSEEVCTAFQKEKRLNVDGIVGPQTWEATWKAPIT</sequence>
<evidence type="ECO:0000259" key="1">
    <source>
        <dbReference type="Pfam" id="PF01471"/>
    </source>
</evidence>
<keyword evidence="3" id="KW-1185">Reference proteome</keyword>
<dbReference type="InterPro" id="IPR036366">
    <property type="entry name" value="PGBDSf"/>
</dbReference>
<dbReference type="Gene3D" id="1.10.101.10">
    <property type="entry name" value="PGBD-like superfamily/PGBD"/>
    <property type="match status" value="1"/>
</dbReference>
<dbReference type="InterPro" id="IPR002477">
    <property type="entry name" value="Peptidoglycan-bd-like"/>
</dbReference>
<dbReference type="RefSeq" id="WP_089311080.1">
    <property type="nucleotide sequence ID" value="NZ_FZNP01000002.1"/>
</dbReference>
<accession>A0A238VXH1</accession>
<name>A0A238VXH1_9ACTN</name>
<dbReference type="Proteomes" id="UP000198420">
    <property type="component" value="Unassembled WGS sequence"/>
</dbReference>
<gene>
    <name evidence="2" type="ORF">SAMN06265355_102502</name>
</gene>
<dbReference type="InterPro" id="IPR036365">
    <property type="entry name" value="PGBD-like_sf"/>
</dbReference>
<protein>
    <submittedName>
        <fullName evidence="2">Putative peptidoglycan binding domain-containing protein</fullName>
    </submittedName>
</protein>
<evidence type="ECO:0000313" key="3">
    <source>
        <dbReference type="Proteomes" id="UP000198420"/>
    </source>
</evidence>
<reference evidence="3" key="1">
    <citation type="submission" date="2017-06" db="EMBL/GenBank/DDBJ databases">
        <authorList>
            <person name="Varghese N."/>
            <person name="Submissions S."/>
        </authorList>
    </citation>
    <scope>NUCLEOTIDE SEQUENCE [LARGE SCALE GENOMIC DNA]</scope>
    <source>
        <strain evidence="3">DSM 44485</strain>
    </source>
</reference>
<dbReference type="EMBL" id="FZNP01000002">
    <property type="protein sequence ID" value="SNR39012.1"/>
    <property type="molecule type" value="Genomic_DNA"/>
</dbReference>